<name>A0A7C2YYW9_9CREN</name>
<accession>A0A7C2YYW9</accession>
<reference evidence="1" key="1">
    <citation type="journal article" date="2020" name="mSystems">
        <title>Genome- and Community-Level Interaction Insights into Carbon Utilization and Element Cycling Functions of Hydrothermarchaeota in Hydrothermal Sediment.</title>
        <authorList>
            <person name="Zhou Z."/>
            <person name="Liu Y."/>
            <person name="Xu W."/>
            <person name="Pan J."/>
            <person name="Luo Z.H."/>
            <person name="Li M."/>
        </authorList>
    </citation>
    <scope>NUCLEOTIDE SEQUENCE [LARGE SCALE GENOMIC DNA]</scope>
    <source>
        <strain evidence="1">SpSt-1259</strain>
    </source>
</reference>
<sequence length="121" mass="14160">MENEKTIIVGRMPDIGITKLFSVVEKIEDFGIRPVAIIFPFHYDLLNMNWENGNYKISDLLKLIRNKIGLEEVPLLILGEKGLYTVHPYYCEEVLKTCLLTNDEKLGEVLEFLLEYIRRQK</sequence>
<protein>
    <submittedName>
        <fullName evidence="1">Uncharacterized protein</fullName>
    </submittedName>
</protein>
<gene>
    <name evidence="1" type="ORF">ENO36_04190</name>
</gene>
<comment type="caution">
    <text evidence="1">The sequence shown here is derived from an EMBL/GenBank/DDBJ whole genome shotgun (WGS) entry which is preliminary data.</text>
</comment>
<dbReference type="AlphaFoldDB" id="A0A7C2YYW9"/>
<dbReference type="EMBL" id="DSFE01000093">
    <property type="protein sequence ID" value="HEU98035.1"/>
    <property type="molecule type" value="Genomic_DNA"/>
</dbReference>
<evidence type="ECO:0000313" key="1">
    <source>
        <dbReference type="EMBL" id="HEU98035.1"/>
    </source>
</evidence>
<dbReference type="Proteomes" id="UP000885664">
    <property type="component" value="Unassembled WGS sequence"/>
</dbReference>
<organism evidence="1">
    <name type="scientific">Fervidicoccus fontis</name>
    <dbReference type="NCBI Taxonomy" id="683846"/>
    <lineage>
        <taxon>Archaea</taxon>
        <taxon>Thermoproteota</taxon>
        <taxon>Thermoprotei</taxon>
        <taxon>Fervidicoccales</taxon>
        <taxon>Fervidicoccaceae</taxon>
        <taxon>Fervidicoccus</taxon>
    </lineage>
</organism>
<proteinExistence type="predicted"/>